<dbReference type="PANTHER" id="PTHR22748">
    <property type="entry name" value="AP ENDONUCLEASE"/>
    <property type="match status" value="1"/>
</dbReference>
<feature type="binding site" evidence="6">
    <location>
        <position position="154"/>
    </location>
    <ligand>
        <name>Mg(2+)</name>
        <dbReference type="ChEBI" id="CHEBI:18420"/>
        <label>1</label>
    </ligand>
</feature>
<dbReference type="EMBL" id="AP019368">
    <property type="protein sequence ID" value="BBH52666.1"/>
    <property type="molecule type" value="Genomic_DNA"/>
</dbReference>
<accession>A0A4P2VI38</accession>
<evidence type="ECO:0000256" key="2">
    <source>
        <dbReference type="ARBA" id="ARBA00022723"/>
    </source>
</evidence>
<dbReference type="OrthoDB" id="5289918at2"/>
<sequence>MSLKIYSWNLNGIRASAKAGFFNWLENSQADIVFMQEVRALPEQLNPEQIEPFGYKSIWHPAEKKGYSGVAIYTKLPFSNTDIQMGLGDPEFDKEGRFLGFFHNDIFYASAYFPNSQPEGKRLEYKLAFCRKLQSKLIELRKNNISIVLGGDINIAHKEIDLANPKQNQKNPGYLPEERQWYTDFLAEGYLDAFRLFEKNGGHYTWWSNRKGVREKNIGWRIDSHFVSEDLINNISKAGIHSDVYGSDHCPISLDLSFP</sequence>
<evidence type="ECO:0000256" key="4">
    <source>
        <dbReference type="ARBA" id="ARBA00022842"/>
    </source>
</evidence>
<evidence type="ECO:0000313" key="9">
    <source>
        <dbReference type="EMBL" id="BBH52666.1"/>
    </source>
</evidence>
<dbReference type="InterPro" id="IPR004808">
    <property type="entry name" value="AP_endonuc_1"/>
</dbReference>
<dbReference type="Pfam" id="PF03372">
    <property type="entry name" value="Exo_endo_phos"/>
    <property type="match status" value="1"/>
</dbReference>
<keyword evidence="2 6" id="KW-0479">Metal-binding</keyword>
<feature type="domain" description="Endonuclease/exonuclease/phosphatase" evidence="8">
    <location>
        <begin position="7"/>
        <end position="249"/>
    </location>
</feature>
<gene>
    <name evidence="9" type="ORF">JCM31447_11070</name>
</gene>
<keyword evidence="6" id="KW-0464">Manganese</keyword>
<dbReference type="SUPFAM" id="SSF56219">
    <property type="entry name" value="DNase I-like"/>
    <property type="match status" value="1"/>
</dbReference>
<keyword evidence="10" id="KW-1185">Reference proteome</keyword>
<dbReference type="InterPro" id="IPR036691">
    <property type="entry name" value="Endo/exonu/phosph_ase_sf"/>
</dbReference>
<feature type="active site" description="Proton acceptor" evidence="5">
    <location>
        <position position="249"/>
    </location>
</feature>
<dbReference type="GO" id="GO:0008311">
    <property type="term" value="F:double-stranded DNA 3'-5' DNA exonuclease activity"/>
    <property type="evidence" value="ECO:0007669"/>
    <property type="project" value="TreeGrafter"/>
</dbReference>
<feature type="active site" evidence="5">
    <location>
        <position position="112"/>
    </location>
</feature>
<dbReference type="RefSeq" id="WP_130607346.1">
    <property type="nucleotide sequence ID" value="NZ_AP019368.1"/>
</dbReference>
<name>A0A4P2VI38_FLUSA</name>
<dbReference type="KEGG" id="sbf:JCM31447_11070"/>
<reference evidence="9 10" key="1">
    <citation type="submission" date="2018-12" db="EMBL/GenBank/DDBJ databases">
        <title>Rubrispira sanarue gen. nov., sp., nov., a member of the order Silvanigrellales, isolated from a brackish lake in Hamamatsu Japan.</title>
        <authorList>
            <person name="Maejima Y."/>
            <person name="Iino T."/>
            <person name="Muraguchi Y."/>
            <person name="Fukuda K."/>
            <person name="Nojiri H."/>
            <person name="Ohkuma M."/>
            <person name="Moriuchi R."/>
            <person name="Dohra H."/>
            <person name="Kimbara K."/>
            <person name="Shintani M."/>
        </authorList>
    </citation>
    <scope>NUCLEOTIDE SEQUENCE [LARGE SCALE GENOMIC DNA]</scope>
    <source>
        <strain evidence="9 10">RF1110005</strain>
    </source>
</reference>
<organism evidence="9 10">
    <name type="scientific">Fluviispira sanaruensis</name>
    <dbReference type="NCBI Taxonomy" id="2493639"/>
    <lineage>
        <taxon>Bacteria</taxon>
        <taxon>Pseudomonadati</taxon>
        <taxon>Bdellovibrionota</taxon>
        <taxon>Oligoflexia</taxon>
        <taxon>Silvanigrellales</taxon>
        <taxon>Silvanigrellaceae</taxon>
        <taxon>Fluviispira</taxon>
    </lineage>
</organism>
<evidence type="ECO:0000259" key="8">
    <source>
        <dbReference type="Pfam" id="PF03372"/>
    </source>
</evidence>
<dbReference type="GO" id="GO:0006284">
    <property type="term" value="P:base-excision repair"/>
    <property type="evidence" value="ECO:0007669"/>
    <property type="project" value="TreeGrafter"/>
</dbReference>
<dbReference type="Proteomes" id="UP000291236">
    <property type="component" value="Chromosome"/>
</dbReference>
<comment type="similarity">
    <text evidence="1">Belongs to the DNA repair enzymes AP/ExoA family.</text>
</comment>
<dbReference type="AlphaFoldDB" id="A0A4P2VI38"/>
<proteinExistence type="inferred from homology"/>
<feature type="binding site" evidence="6">
    <location>
        <position position="37"/>
    </location>
    <ligand>
        <name>Mg(2+)</name>
        <dbReference type="ChEBI" id="CHEBI:18420"/>
        <label>1</label>
    </ligand>
</feature>
<evidence type="ECO:0000256" key="6">
    <source>
        <dbReference type="PIRSR" id="PIRSR604808-2"/>
    </source>
</evidence>
<dbReference type="NCBIfam" id="TIGR00195">
    <property type="entry name" value="exoDNase_III"/>
    <property type="match status" value="1"/>
</dbReference>
<evidence type="ECO:0000256" key="3">
    <source>
        <dbReference type="ARBA" id="ARBA00022801"/>
    </source>
</evidence>
<feature type="binding site" evidence="6">
    <location>
        <position position="249"/>
    </location>
    <ligand>
        <name>Mg(2+)</name>
        <dbReference type="ChEBI" id="CHEBI:18420"/>
        <label>1</label>
    </ligand>
</feature>
<feature type="binding site" evidence="6">
    <location>
        <position position="9"/>
    </location>
    <ligand>
        <name>Mg(2+)</name>
        <dbReference type="ChEBI" id="CHEBI:18420"/>
        <label>1</label>
    </ligand>
</feature>
<keyword evidence="4 6" id="KW-0460">Magnesium</keyword>
<evidence type="ECO:0000313" key="10">
    <source>
        <dbReference type="Proteomes" id="UP000291236"/>
    </source>
</evidence>
<feature type="site" description="Interaction with DNA substrate" evidence="7">
    <location>
        <position position="249"/>
    </location>
</feature>
<comment type="cofactor">
    <cofactor evidence="6">
        <name>Mg(2+)</name>
        <dbReference type="ChEBI" id="CHEBI:18420"/>
    </cofactor>
    <cofactor evidence="6">
        <name>Mn(2+)</name>
        <dbReference type="ChEBI" id="CHEBI:29035"/>
    </cofactor>
    <text evidence="6">Probably binds two magnesium or manganese ions per subunit.</text>
</comment>
<feature type="site" description="Transition state stabilizer" evidence="7">
    <location>
        <position position="154"/>
    </location>
</feature>
<dbReference type="GO" id="GO:0003906">
    <property type="term" value="F:DNA-(apurinic or apyrimidinic site) endonuclease activity"/>
    <property type="evidence" value="ECO:0007669"/>
    <property type="project" value="TreeGrafter"/>
</dbReference>
<evidence type="ECO:0000256" key="5">
    <source>
        <dbReference type="PIRSR" id="PIRSR604808-1"/>
    </source>
</evidence>
<dbReference type="Gene3D" id="3.60.10.10">
    <property type="entry name" value="Endonuclease/exonuclease/phosphatase"/>
    <property type="match status" value="1"/>
</dbReference>
<keyword evidence="3" id="KW-0378">Hydrolase</keyword>
<dbReference type="GO" id="GO:0046872">
    <property type="term" value="F:metal ion binding"/>
    <property type="evidence" value="ECO:0007669"/>
    <property type="project" value="UniProtKB-KW"/>
</dbReference>
<feature type="binding site" evidence="6">
    <location>
        <position position="152"/>
    </location>
    <ligand>
        <name>Mg(2+)</name>
        <dbReference type="ChEBI" id="CHEBI:18420"/>
        <label>1</label>
    </ligand>
</feature>
<feature type="binding site" evidence="6">
    <location>
        <position position="248"/>
    </location>
    <ligand>
        <name>Mg(2+)</name>
        <dbReference type="ChEBI" id="CHEBI:18420"/>
        <label>1</label>
    </ligand>
</feature>
<feature type="site" description="Important for catalytic activity" evidence="7">
    <location>
        <position position="223"/>
    </location>
</feature>
<protein>
    <submittedName>
        <fullName evidence="9">Exodeoxyribonuclease III</fullName>
    </submittedName>
</protein>
<dbReference type="PROSITE" id="PS51435">
    <property type="entry name" value="AP_NUCLEASE_F1_4"/>
    <property type="match status" value="1"/>
</dbReference>
<dbReference type="InterPro" id="IPR005135">
    <property type="entry name" value="Endo/exonuclease/phosphatase"/>
</dbReference>
<dbReference type="NCBIfam" id="TIGR00633">
    <property type="entry name" value="xth"/>
    <property type="match status" value="1"/>
</dbReference>
<evidence type="ECO:0000256" key="7">
    <source>
        <dbReference type="PIRSR" id="PIRSR604808-3"/>
    </source>
</evidence>
<evidence type="ECO:0000256" key="1">
    <source>
        <dbReference type="ARBA" id="ARBA00007092"/>
    </source>
</evidence>
<dbReference type="PANTHER" id="PTHR22748:SF6">
    <property type="entry name" value="DNA-(APURINIC OR APYRIMIDINIC SITE) ENDONUCLEASE"/>
    <property type="match status" value="1"/>
</dbReference>
<feature type="active site" description="Proton donor/acceptor" evidence="5">
    <location>
        <position position="152"/>
    </location>
</feature>
<dbReference type="GO" id="GO:0008081">
    <property type="term" value="F:phosphoric diester hydrolase activity"/>
    <property type="evidence" value="ECO:0007669"/>
    <property type="project" value="TreeGrafter"/>
</dbReference>